<keyword evidence="4" id="KW-0805">Transcription regulation</keyword>
<reference evidence="12 13" key="1">
    <citation type="submission" date="2016-05" db="EMBL/GenBank/DDBJ databases">
        <title>Microbial solvent formation.</title>
        <authorList>
            <person name="Poehlein A."/>
            <person name="Montoya Solano J.D."/>
            <person name="Flitsch S."/>
            <person name="Krabben P."/>
            <person name="Duerre P."/>
            <person name="Daniel R."/>
        </authorList>
    </citation>
    <scope>NUCLEOTIDE SEQUENCE [LARGE SCALE GENOMIC DNA]</scope>
    <source>
        <strain evidence="12 13">DSM 53</strain>
    </source>
</reference>
<dbReference type="PANTHER" id="PTHR48111:SF40">
    <property type="entry name" value="PHOSPHATE REGULON TRANSCRIPTIONAL REGULATORY PROTEIN PHOB"/>
    <property type="match status" value="1"/>
</dbReference>
<dbReference type="PANTHER" id="PTHR48111">
    <property type="entry name" value="REGULATOR OF RPOS"/>
    <property type="match status" value="1"/>
</dbReference>
<proteinExistence type="predicted"/>
<dbReference type="Gene3D" id="3.40.50.2300">
    <property type="match status" value="1"/>
</dbReference>
<dbReference type="InterPro" id="IPR001867">
    <property type="entry name" value="OmpR/PhoB-type_DNA-bd"/>
</dbReference>
<organism evidence="12 13">
    <name type="scientific">Clostridium beijerinckii</name>
    <name type="common">Clostridium MP</name>
    <dbReference type="NCBI Taxonomy" id="1520"/>
    <lineage>
        <taxon>Bacteria</taxon>
        <taxon>Bacillati</taxon>
        <taxon>Bacillota</taxon>
        <taxon>Clostridia</taxon>
        <taxon>Eubacteriales</taxon>
        <taxon>Clostridiaceae</taxon>
        <taxon>Clostridium</taxon>
    </lineage>
</organism>
<dbReference type="SUPFAM" id="SSF46894">
    <property type="entry name" value="C-terminal effector domain of the bipartite response regulators"/>
    <property type="match status" value="1"/>
</dbReference>
<evidence type="ECO:0000256" key="5">
    <source>
        <dbReference type="ARBA" id="ARBA00023125"/>
    </source>
</evidence>
<evidence type="ECO:0000256" key="4">
    <source>
        <dbReference type="ARBA" id="ARBA00023015"/>
    </source>
</evidence>
<evidence type="ECO:0000256" key="3">
    <source>
        <dbReference type="ARBA" id="ARBA00023012"/>
    </source>
</evidence>
<comment type="function">
    <text evidence="7">May play the central regulatory role in sporulation. It may be an element of the effector pathway responsible for the activation of sporulation genes in response to nutritional stress. Spo0A may act in concert with spo0H (a sigma factor) to control the expression of some genes that are critical to the sporulation process.</text>
</comment>
<gene>
    <name evidence="12" type="primary">yycF_3</name>
    <name evidence="12" type="ORF">CLBCK_10970</name>
</gene>
<evidence type="ECO:0000256" key="7">
    <source>
        <dbReference type="ARBA" id="ARBA00024867"/>
    </source>
</evidence>
<dbReference type="SMART" id="SM00448">
    <property type="entry name" value="REC"/>
    <property type="match status" value="1"/>
</dbReference>
<evidence type="ECO:0000313" key="13">
    <source>
        <dbReference type="Proteomes" id="UP000190973"/>
    </source>
</evidence>
<protein>
    <recommendedName>
        <fullName evidence="1">Stage 0 sporulation protein A homolog</fullName>
    </recommendedName>
</protein>
<dbReference type="AlphaFoldDB" id="A0A1S8SCV0"/>
<dbReference type="Gene3D" id="6.10.250.690">
    <property type="match status" value="1"/>
</dbReference>
<feature type="domain" description="OmpR/PhoB-type" evidence="11">
    <location>
        <begin position="133"/>
        <end position="231"/>
    </location>
</feature>
<evidence type="ECO:0000256" key="8">
    <source>
        <dbReference type="PROSITE-ProRule" id="PRU00169"/>
    </source>
</evidence>
<dbReference type="InterPro" id="IPR011006">
    <property type="entry name" value="CheY-like_superfamily"/>
</dbReference>
<evidence type="ECO:0000259" key="10">
    <source>
        <dbReference type="PROSITE" id="PS50110"/>
    </source>
</evidence>
<dbReference type="GO" id="GO:0006355">
    <property type="term" value="P:regulation of DNA-templated transcription"/>
    <property type="evidence" value="ECO:0007669"/>
    <property type="project" value="InterPro"/>
</dbReference>
<dbReference type="SMART" id="SM00862">
    <property type="entry name" value="Trans_reg_C"/>
    <property type="match status" value="1"/>
</dbReference>
<dbReference type="CDD" id="cd00383">
    <property type="entry name" value="trans_reg_C"/>
    <property type="match status" value="1"/>
</dbReference>
<dbReference type="InterPro" id="IPR036388">
    <property type="entry name" value="WH-like_DNA-bd_sf"/>
</dbReference>
<keyword evidence="6" id="KW-0804">Transcription</keyword>
<dbReference type="InterPro" id="IPR001789">
    <property type="entry name" value="Sig_transdc_resp-reg_receiver"/>
</dbReference>
<dbReference type="InterPro" id="IPR039420">
    <property type="entry name" value="WalR-like"/>
</dbReference>
<evidence type="ECO:0000259" key="11">
    <source>
        <dbReference type="PROSITE" id="PS51755"/>
    </source>
</evidence>
<dbReference type="Pfam" id="PF00486">
    <property type="entry name" value="Trans_reg_C"/>
    <property type="match status" value="1"/>
</dbReference>
<evidence type="ECO:0000313" key="12">
    <source>
        <dbReference type="EMBL" id="OOM63281.1"/>
    </source>
</evidence>
<comment type="caution">
    <text evidence="12">The sequence shown here is derived from an EMBL/GenBank/DDBJ whole genome shotgun (WGS) entry which is preliminary data.</text>
</comment>
<evidence type="ECO:0000256" key="6">
    <source>
        <dbReference type="ARBA" id="ARBA00023163"/>
    </source>
</evidence>
<keyword evidence="5 9" id="KW-0238">DNA-binding</keyword>
<dbReference type="SUPFAM" id="SSF52172">
    <property type="entry name" value="CheY-like"/>
    <property type="match status" value="1"/>
</dbReference>
<dbReference type="EMBL" id="LZZI01000014">
    <property type="protein sequence ID" value="OOM63281.1"/>
    <property type="molecule type" value="Genomic_DNA"/>
</dbReference>
<dbReference type="GO" id="GO:0032993">
    <property type="term" value="C:protein-DNA complex"/>
    <property type="evidence" value="ECO:0007669"/>
    <property type="project" value="TreeGrafter"/>
</dbReference>
<evidence type="ECO:0000256" key="9">
    <source>
        <dbReference type="PROSITE-ProRule" id="PRU01091"/>
    </source>
</evidence>
<dbReference type="InterPro" id="IPR016032">
    <property type="entry name" value="Sig_transdc_resp-reg_C-effctor"/>
</dbReference>
<accession>A0A1S8SCV0</accession>
<name>A0A1S8SCV0_CLOBE</name>
<dbReference type="Proteomes" id="UP000190973">
    <property type="component" value="Unassembled WGS sequence"/>
</dbReference>
<dbReference type="FunFam" id="3.40.50.2300:FF:000001">
    <property type="entry name" value="DNA-binding response regulator PhoB"/>
    <property type="match status" value="1"/>
</dbReference>
<dbReference type="Gene3D" id="1.10.10.10">
    <property type="entry name" value="Winged helix-like DNA-binding domain superfamily/Winged helix DNA-binding domain"/>
    <property type="match status" value="1"/>
</dbReference>
<dbReference type="RefSeq" id="WP_077837838.1">
    <property type="nucleotide sequence ID" value="NZ_JABTAE010000001.1"/>
</dbReference>
<dbReference type="GO" id="GO:0000976">
    <property type="term" value="F:transcription cis-regulatory region binding"/>
    <property type="evidence" value="ECO:0007669"/>
    <property type="project" value="TreeGrafter"/>
</dbReference>
<dbReference type="GO" id="GO:0005829">
    <property type="term" value="C:cytosol"/>
    <property type="evidence" value="ECO:0007669"/>
    <property type="project" value="TreeGrafter"/>
</dbReference>
<dbReference type="PROSITE" id="PS50110">
    <property type="entry name" value="RESPONSE_REGULATORY"/>
    <property type="match status" value="1"/>
</dbReference>
<sequence length="231" mass="26764">MELKKILIIEDEDYISDLLSYSLKKEGFNTKIAPNGERGLDLIDEFKPDLLILDLMLPDINGFEICKKVSREYTIPVVMITAKSDTFDKILGIELGADDYITKPFDIREVIVRIKAIFRRISLTSESKENESFGEVKVGEDIIIYKEKREVLKENSRIELTNKEYDLLLFLAENKERVFSRSALLDKVWGFEFVGDTRTVDIHVQRLRKKLDENKSTSIIETVFGVGYKLR</sequence>
<keyword evidence="2 8" id="KW-0597">Phosphoprotein</keyword>
<evidence type="ECO:0000256" key="1">
    <source>
        <dbReference type="ARBA" id="ARBA00018672"/>
    </source>
</evidence>
<feature type="DNA-binding region" description="OmpR/PhoB-type" evidence="9">
    <location>
        <begin position="133"/>
        <end position="231"/>
    </location>
</feature>
<keyword evidence="3" id="KW-0902">Two-component regulatory system</keyword>
<dbReference type="GO" id="GO:0000156">
    <property type="term" value="F:phosphorelay response regulator activity"/>
    <property type="evidence" value="ECO:0007669"/>
    <property type="project" value="TreeGrafter"/>
</dbReference>
<dbReference type="FunFam" id="1.10.10.10:FF:000018">
    <property type="entry name" value="DNA-binding response regulator ResD"/>
    <property type="match status" value="1"/>
</dbReference>
<dbReference type="PROSITE" id="PS51755">
    <property type="entry name" value="OMPR_PHOB"/>
    <property type="match status" value="1"/>
</dbReference>
<feature type="modified residue" description="4-aspartylphosphate" evidence="8">
    <location>
        <position position="54"/>
    </location>
</feature>
<feature type="domain" description="Response regulatory" evidence="10">
    <location>
        <begin position="5"/>
        <end position="118"/>
    </location>
</feature>
<evidence type="ECO:0000256" key="2">
    <source>
        <dbReference type="ARBA" id="ARBA00022553"/>
    </source>
</evidence>
<dbReference type="Pfam" id="PF00072">
    <property type="entry name" value="Response_reg"/>
    <property type="match status" value="1"/>
</dbReference>